<name>A0ABQ9HKH3_9NEOP</name>
<protein>
    <recommendedName>
        <fullName evidence="1">DDE-1 domain-containing protein</fullName>
    </recommendedName>
</protein>
<dbReference type="Proteomes" id="UP001159363">
    <property type="component" value="Chromosome X"/>
</dbReference>
<gene>
    <name evidence="2" type="ORF">PR048_011027</name>
</gene>
<dbReference type="Pfam" id="PF03184">
    <property type="entry name" value="DDE_1"/>
    <property type="match status" value="1"/>
</dbReference>
<dbReference type="InterPro" id="IPR050863">
    <property type="entry name" value="CenT-Element_Derived"/>
</dbReference>
<evidence type="ECO:0000313" key="2">
    <source>
        <dbReference type="EMBL" id="KAJ8884831.1"/>
    </source>
</evidence>
<evidence type="ECO:0000313" key="3">
    <source>
        <dbReference type="Proteomes" id="UP001159363"/>
    </source>
</evidence>
<organism evidence="2 3">
    <name type="scientific">Dryococelus australis</name>
    <dbReference type="NCBI Taxonomy" id="614101"/>
    <lineage>
        <taxon>Eukaryota</taxon>
        <taxon>Metazoa</taxon>
        <taxon>Ecdysozoa</taxon>
        <taxon>Arthropoda</taxon>
        <taxon>Hexapoda</taxon>
        <taxon>Insecta</taxon>
        <taxon>Pterygota</taxon>
        <taxon>Neoptera</taxon>
        <taxon>Polyneoptera</taxon>
        <taxon>Phasmatodea</taxon>
        <taxon>Verophasmatodea</taxon>
        <taxon>Anareolatae</taxon>
        <taxon>Phasmatidae</taxon>
        <taxon>Eurycanthinae</taxon>
        <taxon>Dryococelus</taxon>
    </lineage>
</organism>
<dbReference type="PANTHER" id="PTHR19303:SF73">
    <property type="entry name" value="PROTEIN PDC2"/>
    <property type="match status" value="1"/>
</dbReference>
<comment type="caution">
    <text evidence="2">The sequence shown here is derived from an EMBL/GenBank/DDBJ whole genome shotgun (WGS) entry which is preliminary data.</text>
</comment>
<dbReference type="EMBL" id="JARBHB010000004">
    <property type="protein sequence ID" value="KAJ8884831.1"/>
    <property type="molecule type" value="Genomic_DNA"/>
</dbReference>
<dbReference type="PANTHER" id="PTHR19303">
    <property type="entry name" value="TRANSPOSON"/>
    <property type="match status" value="1"/>
</dbReference>
<proteinExistence type="predicted"/>
<reference evidence="2 3" key="1">
    <citation type="submission" date="2023-02" db="EMBL/GenBank/DDBJ databases">
        <title>LHISI_Scaffold_Assembly.</title>
        <authorList>
            <person name="Stuart O.P."/>
            <person name="Cleave R."/>
            <person name="Magrath M.J.L."/>
            <person name="Mikheyev A.S."/>
        </authorList>
    </citation>
    <scope>NUCLEOTIDE SEQUENCE [LARGE SCALE GENOMIC DNA]</scope>
    <source>
        <strain evidence="2">Daus_M_001</strain>
        <tissue evidence="2">Leg muscle</tissue>
    </source>
</reference>
<dbReference type="InterPro" id="IPR004875">
    <property type="entry name" value="DDE_SF_endonuclease_dom"/>
</dbReference>
<feature type="domain" description="DDE-1" evidence="1">
    <location>
        <begin position="101"/>
        <end position="244"/>
    </location>
</feature>
<sequence>MWFLIKQSEGVPLSGPILKAQAVKFCNDLHGNTRHGLSEASIKGEARSCDTLSTPLFPAELQKVTMDENLTDDQVYNCDKTALYFRLLPTKSQEPGFQQNKDRVTLLFANNKSGRHKLKPLCVGKSRSPRCFKHVNMKLLPVTYTHTKNAWMNVILQKFCSVSEKHRLSLKLEEKALLILDHCPAHPSADLLQSRDGKIKVKFLPKNATALIQPLDQGIIRAFKAYYRRELLSAIVNSEDKIEVYLNQSTSRELCIP</sequence>
<accession>A0ABQ9HKH3</accession>
<evidence type="ECO:0000259" key="1">
    <source>
        <dbReference type="Pfam" id="PF03184"/>
    </source>
</evidence>
<keyword evidence="3" id="KW-1185">Reference proteome</keyword>